<keyword evidence="2" id="KW-1185">Reference proteome</keyword>
<dbReference type="Proteomes" id="UP001164705">
    <property type="component" value="Chromosome"/>
</dbReference>
<dbReference type="RefSeq" id="WP_267675571.1">
    <property type="nucleotide sequence ID" value="NZ_CP113088.1"/>
</dbReference>
<dbReference type="AlphaFoldDB" id="A0A9E8SC86"/>
<evidence type="ECO:0000313" key="1">
    <source>
        <dbReference type="EMBL" id="WAC01023.1"/>
    </source>
</evidence>
<dbReference type="InterPro" id="IPR058238">
    <property type="entry name" value="Lant_leader_dom"/>
</dbReference>
<accession>A0A9E8SC86</accession>
<reference evidence="1" key="1">
    <citation type="submission" date="2022-11" db="EMBL/GenBank/DDBJ databases">
        <title>Lacinutrix neustonica HL-RS19T sp. nov., isolated from the surface microlayer sample of brackish Lake Shihwa.</title>
        <authorList>
            <person name="Choi J.Y."/>
            <person name="Hwang C.Y."/>
        </authorList>
    </citation>
    <scope>NUCLEOTIDE SEQUENCE</scope>
    <source>
        <strain evidence="1">HL-RS19</strain>
    </source>
</reference>
<gene>
    <name evidence="1" type="ORF">N7U66_12640</name>
</gene>
<dbReference type="KEGG" id="lnu:N7U66_12640"/>
<dbReference type="NCBIfam" id="NF038153">
    <property type="entry name" value="lant_leader_L1a"/>
    <property type="match status" value="1"/>
</dbReference>
<organism evidence="1 2">
    <name type="scientific">Lacinutrix neustonica</name>
    <dbReference type="NCBI Taxonomy" id="2980107"/>
    <lineage>
        <taxon>Bacteria</taxon>
        <taxon>Pseudomonadati</taxon>
        <taxon>Bacteroidota</taxon>
        <taxon>Flavobacteriia</taxon>
        <taxon>Flavobacteriales</taxon>
        <taxon>Flavobacteriaceae</taxon>
        <taxon>Lacinutrix</taxon>
    </lineage>
</organism>
<dbReference type="EMBL" id="CP113088">
    <property type="protein sequence ID" value="WAC01023.1"/>
    <property type="molecule type" value="Genomic_DNA"/>
</dbReference>
<sequence length="59" mass="6637">MKKQNTKNQLSLEKKDVVELNHISLNEIKGGTTVTSFPNLTTIINFSKDTLCTSDNQQQ</sequence>
<name>A0A9E8SC86_9FLAO</name>
<protein>
    <submittedName>
        <fullName evidence="1">Class I lanthipeptide</fullName>
    </submittedName>
</protein>
<evidence type="ECO:0000313" key="2">
    <source>
        <dbReference type="Proteomes" id="UP001164705"/>
    </source>
</evidence>
<proteinExistence type="predicted"/>